<evidence type="ECO:0000313" key="1">
    <source>
        <dbReference type="EMBL" id="KKQ35223.1"/>
    </source>
</evidence>
<accession>A0A0G0GW55</accession>
<dbReference type="EMBL" id="LBTF01000021">
    <property type="protein sequence ID" value="KKQ35223.1"/>
    <property type="molecule type" value="Genomic_DNA"/>
</dbReference>
<name>A0A0G0GW55_9BACT</name>
<dbReference type="AlphaFoldDB" id="A0A0G0GW55"/>
<dbReference type="Proteomes" id="UP000033876">
    <property type="component" value="Unassembled WGS sequence"/>
</dbReference>
<sequence length="95" mass="10678">MLEDMVETITFKLVATLEELKQIKKFLAKSFIPKFGVLASEPNIVSQKAETAIMTVTCPKKWLNHLLADLHGSNGANFDLIIKENKVSKDCTNRE</sequence>
<protein>
    <submittedName>
        <fullName evidence="1">Uncharacterized protein</fullName>
    </submittedName>
</protein>
<organism evidence="1 2">
    <name type="scientific">Candidatus Nomurabacteria bacterium GW2011_GWB1_37_5</name>
    <dbReference type="NCBI Taxonomy" id="1618742"/>
    <lineage>
        <taxon>Bacteria</taxon>
        <taxon>Candidatus Nomuraibacteriota</taxon>
    </lineage>
</organism>
<comment type="caution">
    <text evidence="1">The sequence shown here is derived from an EMBL/GenBank/DDBJ whole genome shotgun (WGS) entry which is preliminary data.</text>
</comment>
<gene>
    <name evidence="1" type="ORF">US50_C0021G0012</name>
</gene>
<reference evidence="1 2" key="1">
    <citation type="journal article" date="2015" name="Nature">
        <title>rRNA introns, odd ribosomes, and small enigmatic genomes across a large radiation of phyla.</title>
        <authorList>
            <person name="Brown C.T."/>
            <person name="Hug L.A."/>
            <person name="Thomas B.C."/>
            <person name="Sharon I."/>
            <person name="Castelle C.J."/>
            <person name="Singh A."/>
            <person name="Wilkins M.J."/>
            <person name="Williams K.H."/>
            <person name="Banfield J.F."/>
        </authorList>
    </citation>
    <scope>NUCLEOTIDE SEQUENCE [LARGE SCALE GENOMIC DNA]</scope>
</reference>
<proteinExistence type="predicted"/>
<evidence type="ECO:0000313" key="2">
    <source>
        <dbReference type="Proteomes" id="UP000033876"/>
    </source>
</evidence>